<feature type="transmembrane region" description="Helical" evidence="1">
    <location>
        <begin position="155"/>
        <end position="177"/>
    </location>
</feature>
<organism evidence="2 4">
    <name type="scientific">Enterococcus haemoperoxidus ATCC BAA-382</name>
    <dbReference type="NCBI Taxonomy" id="1158608"/>
    <lineage>
        <taxon>Bacteria</taxon>
        <taxon>Bacillati</taxon>
        <taxon>Bacillota</taxon>
        <taxon>Bacilli</taxon>
        <taxon>Lactobacillales</taxon>
        <taxon>Enterococcaceae</taxon>
        <taxon>Enterococcus</taxon>
    </lineage>
</organism>
<feature type="transmembrane region" description="Helical" evidence="1">
    <location>
        <begin position="112"/>
        <end position="133"/>
    </location>
</feature>
<feature type="transmembrane region" description="Helical" evidence="1">
    <location>
        <begin position="89"/>
        <end position="105"/>
    </location>
</feature>
<proteinExistence type="predicted"/>
<feature type="transmembrane region" description="Helical" evidence="1">
    <location>
        <begin position="7"/>
        <end position="24"/>
    </location>
</feature>
<dbReference type="Proteomes" id="UP000014197">
    <property type="component" value="Unassembled WGS sequence"/>
</dbReference>
<keyword evidence="1" id="KW-0812">Transmembrane</keyword>
<evidence type="ECO:0000313" key="5">
    <source>
        <dbReference type="Proteomes" id="UP000014197"/>
    </source>
</evidence>
<gene>
    <name evidence="3" type="ORF">I583_00464</name>
    <name evidence="2" type="ORF">UAW_02780</name>
</gene>
<reference evidence="2 4" key="1">
    <citation type="submission" date="2013-02" db="EMBL/GenBank/DDBJ databases">
        <title>The Genome Sequence of Enterococcus haemoperoxidus BAA-382.</title>
        <authorList>
            <consortium name="The Broad Institute Genome Sequencing Platform"/>
            <consortium name="The Broad Institute Genome Sequencing Center for Infectious Disease"/>
            <person name="Earl A.M."/>
            <person name="Gilmore M.S."/>
            <person name="Lebreton F."/>
            <person name="Walker B."/>
            <person name="Young S.K."/>
            <person name="Zeng Q."/>
            <person name="Gargeya S."/>
            <person name="Fitzgerald M."/>
            <person name="Haas B."/>
            <person name="Abouelleil A."/>
            <person name="Alvarado L."/>
            <person name="Arachchi H.M."/>
            <person name="Berlin A.M."/>
            <person name="Chapman S.B."/>
            <person name="Dewar J."/>
            <person name="Goldberg J."/>
            <person name="Griggs A."/>
            <person name="Gujja S."/>
            <person name="Hansen M."/>
            <person name="Howarth C."/>
            <person name="Imamovic A."/>
            <person name="Larimer J."/>
            <person name="McCowan C."/>
            <person name="Murphy C."/>
            <person name="Neiman D."/>
            <person name="Pearson M."/>
            <person name="Priest M."/>
            <person name="Roberts A."/>
            <person name="Saif S."/>
            <person name="Shea T."/>
            <person name="Sisk P."/>
            <person name="Sykes S."/>
            <person name="Wortman J."/>
            <person name="Nusbaum C."/>
            <person name="Birren B."/>
        </authorList>
    </citation>
    <scope>NUCLEOTIDE SEQUENCE [LARGE SCALE GENOMIC DNA]</scope>
    <source>
        <strain evidence="2 4">ATCC BAA-382</strain>
    </source>
</reference>
<keyword evidence="1" id="KW-0472">Membrane</keyword>
<dbReference type="RefSeq" id="WP_010762938.1">
    <property type="nucleotide sequence ID" value="NZ_KB946316.1"/>
</dbReference>
<name>R2SIN9_9ENTE</name>
<feature type="transmembrane region" description="Helical" evidence="1">
    <location>
        <begin position="36"/>
        <end position="56"/>
    </location>
</feature>
<keyword evidence="5" id="KW-1185">Reference proteome</keyword>
<protein>
    <submittedName>
        <fullName evidence="2">Uncharacterized protein</fullName>
    </submittedName>
</protein>
<dbReference type="OrthoDB" id="2088278at2"/>
<evidence type="ECO:0000256" key="1">
    <source>
        <dbReference type="SAM" id="Phobius"/>
    </source>
</evidence>
<dbReference type="AlphaFoldDB" id="R2SIN9"/>
<feature type="transmembrane region" description="Helical" evidence="1">
    <location>
        <begin position="301"/>
        <end position="321"/>
    </location>
</feature>
<evidence type="ECO:0000313" key="3">
    <source>
        <dbReference type="EMBL" id="EOT61484.1"/>
    </source>
</evidence>
<feature type="transmembrane region" description="Helical" evidence="1">
    <location>
        <begin position="333"/>
        <end position="350"/>
    </location>
</feature>
<reference evidence="3 5" key="2">
    <citation type="submission" date="2013-03" db="EMBL/GenBank/DDBJ databases">
        <title>The Genome Sequence of Enterococcus haemoperoxidus BAA-382 (PacBio/Illumina hybrid assembly).</title>
        <authorList>
            <consortium name="The Broad Institute Genomics Platform"/>
            <consortium name="The Broad Institute Genome Sequencing Center for Infectious Disease"/>
            <person name="Earl A."/>
            <person name="Russ C."/>
            <person name="Gilmore M."/>
            <person name="Surin D."/>
            <person name="Walker B."/>
            <person name="Young S."/>
            <person name="Zeng Q."/>
            <person name="Gargeya S."/>
            <person name="Fitzgerald M."/>
            <person name="Haas B."/>
            <person name="Abouelleil A."/>
            <person name="Allen A.W."/>
            <person name="Alvarado L."/>
            <person name="Arachchi H.M."/>
            <person name="Berlin A.M."/>
            <person name="Chapman S.B."/>
            <person name="Gainer-Dewar J."/>
            <person name="Goldberg J."/>
            <person name="Griggs A."/>
            <person name="Gujja S."/>
            <person name="Hansen M."/>
            <person name="Howarth C."/>
            <person name="Imamovic A."/>
            <person name="Ireland A."/>
            <person name="Larimer J."/>
            <person name="McCowan C."/>
            <person name="Murphy C."/>
            <person name="Pearson M."/>
            <person name="Poon T.W."/>
            <person name="Priest M."/>
            <person name="Roberts A."/>
            <person name="Saif S."/>
            <person name="Shea T."/>
            <person name="Sisk P."/>
            <person name="Sykes S."/>
            <person name="Wortman J."/>
            <person name="Nusbaum C."/>
            <person name="Birren B."/>
        </authorList>
    </citation>
    <scope>NUCLEOTIDE SEQUENCE [LARGE SCALE GENOMIC DNA]</scope>
    <source>
        <strain evidence="3 5">ATCC BAA-382</strain>
    </source>
</reference>
<feature type="transmembrane region" description="Helical" evidence="1">
    <location>
        <begin position="230"/>
        <end position="250"/>
    </location>
</feature>
<dbReference type="STRING" id="155618.RV06_GL001760"/>
<dbReference type="eggNOG" id="COG3307">
    <property type="taxonomic scope" value="Bacteria"/>
</dbReference>
<comment type="caution">
    <text evidence="2">The sequence shown here is derived from an EMBL/GenBank/DDBJ whole genome shotgun (WGS) entry which is preliminary data.</text>
</comment>
<evidence type="ECO:0000313" key="4">
    <source>
        <dbReference type="Proteomes" id="UP000013858"/>
    </source>
</evidence>
<dbReference type="Proteomes" id="UP000013858">
    <property type="component" value="Unassembled WGS sequence"/>
</dbReference>
<evidence type="ECO:0000313" key="2">
    <source>
        <dbReference type="EMBL" id="EOH92741.1"/>
    </source>
</evidence>
<dbReference type="NCBIfam" id="NF037933">
    <property type="entry name" value="EpaQ_fam"/>
    <property type="match status" value="1"/>
</dbReference>
<feature type="transmembrane region" description="Helical" evidence="1">
    <location>
        <begin position="63"/>
        <end position="83"/>
    </location>
</feature>
<dbReference type="EMBL" id="AJAR01000027">
    <property type="protein sequence ID" value="EOH92741.1"/>
    <property type="molecule type" value="Genomic_DNA"/>
</dbReference>
<feature type="transmembrane region" description="Helical" evidence="1">
    <location>
        <begin position="184"/>
        <end position="201"/>
    </location>
</feature>
<keyword evidence="1" id="KW-1133">Transmembrane helix</keyword>
<dbReference type="EMBL" id="ASVY01000002">
    <property type="protein sequence ID" value="EOT61484.1"/>
    <property type="molecule type" value="Genomic_DNA"/>
</dbReference>
<feature type="transmembrane region" description="Helical" evidence="1">
    <location>
        <begin position="356"/>
        <end position="374"/>
    </location>
</feature>
<dbReference type="PATRIC" id="fig|1158608.3.peg.2715"/>
<accession>R2SIN9</accession>
<sequence length="398" mass="46027">MEKLLSKVSNLILIATIASSYLLWTAGLNTETMMKFYSHYEYSLLICLIVILLLNIKKLDKTDFLLIGTSGVIFIFYTLTSSIRHSNRFINASIMVIMLLILCYRKTKFDKIDFGILGAIIATFFGITLYRIFTELPKIVAPHSIWQRGNEFDSIWINSNTIGASVLFMVMMLSIIIKQASGSLIKWLVIPVYAAGIAAIWVCQAKTAFAVLILFIVIDNLLPKRFIKSNWLWLTLFSLVLILFPFIFYYCANLSTIKFFSGRENLWKEFFDFWFVNKQNVLIGMKPYVFHWKNLGMHNSYLSILNNLGILGYTLFSFFIFGQFYFMRKKGSYSTTQISLAIAFLCVFVLSTMEDILVSYHWIPLAFSFFGILIQKNGSHLNNEQDLSHRNKRRKQLS</sequence>